<comment type="caution">
    <text evidence="2">The sequence shown here is derived from an EMBL/GenBank/DDBJ whole genome shotgun (WGS) entry which is preliminary data.</text>
</comment>
<organism evidence="2">
    <name type="scientific">marine sediment metagenome</name>
    <dbReference type="NCBI Taxonomy" id="412755"/>
    <lineage>
        <taxon>unclassified sequences</taxon>
        <taxon>metagenomes</taxon>
        <taxon>ecological metagenomes</taxon>
    </lineage>
</organism>
<dbReference type="EMBL" id="LAZR01021303">
    <property type="protein sequence ID" value="KKL85799.1"/>
    <property type="molecule type" value="Genomic_DNA"/>
</dbReference>
<accession>A0A0F9FHF1</accession>
<evidence type="ECO:0000313" key="2">
    <source>
        <dbReference type="EMBL" id="KKL85799.1"/>
    </source>
</evidence>
<feature type="region of interest" description="Disordered" evidence="1">
    <location>
        <begin position="44"/>
        <end position="110"/>
    </location>
</feature>
<sequence>MIVHILYHGQAFCGQQGLPKDWPADHRWVLPSDRKDATCQKCLRVLDEPNPPPDTAVPFSSKDREYQEPKPRTQPVPQEPDPKAETIELPHVPEDRHSKAKAGDLEFCLE</sequence>
<protein>
    <submittedName>
        <fullName evidence="2">Uncharacterized protein</fullName>
    </submittedName>
</protein>
<feature type="compositionally biased region" description="Basic and acidic residues" evidence="1">
    <location>
        <begin position="80"/>
        <end position="104"/>
    </location>
</feature>
<feature type="compositionally biased region" description="Basic and acidic residues" evidence="1">
    <location>
        <begin position="61"/>
        <end position="71"/>
    </location>
</feature>
<evidence type="ECO:0000256" key="1">
    <source>
        <dbReference type="SAM" id="MobiDB-lite"/>
    </source>
</evidence>
<dbReference type="AlphaFoldDB" id="A0A0F9FHF1"/>
<gene>
    <name evidence="2" type="ORF">LCGC14_1951160</name>
</gene>
<reference evidence="2" key="1">
    <citation type="journal article" date="2015" name="Nature">
        <title>Complex archaea that bridge the gap between prokaryotes and eukaryotes.</title>
        <authorList>
            <person name="Spang A."/>
            <person name="Saw J.H."/>
            <person name="Jorgensen S.L."/>
            <person name="Zaremba-Niedzwiedzka K."/>
            <person name="Martijn J."/>
            <person name="Lind A.E."/>
            <person name="van Eijk R."/>
            <person name="Schleper C."/>
            <person name="Guy L."/>
            <person name="Ettema T.J."/>
        </authorList>
    </citation>
    <scope>NUCLEOTIDE SEQUENCE</scope>
</reference>
<proteinExistence type="predicted"/>
<feature type="non-terminal residue" evidence="2">
    <location>
        <position position="110"/>
    </location>
</feature>
<name>A0A0F9FHF1_9ZZZZ</name>